<dbReference type="GO" id="GO:0004190">
    <property type="term" value="F:aspartic-type endopeptidase activity"/>
    <property type="evidence" value="ECO:0007669"/>
    <property type="project" value="InterPro"/>
</dbReference>
<dbReference type="AlphaFoldDB" id="A0AAV8BYG5"/>
<comment type="caution">
    <text evidence="1">The sequence shown here is derived from an EMBL/GenBank/DDBJ whole genome shotgun (WGS) entry which is preliminary data.</text>
</comment>
<proteinExistence type="predicted"/>
<dbReference type="InterPro" id="IPR001969">
    <property type="entry name" value="Aspartic_peptidase_AS"/>
</dbReference>
<dbReference type="GO" id="GO:0006508">
    <property type="term" value="P:proteolysis"/>
    <property type="evidence" value="ECO:0007669"/>
    <property type="project" value="InterPro"/>
</dbReference>
<protein>
    <submittedName>
        <fullName evidence="1">Polyprotein</fullName>
    </submittedName>
</protein>
<sequence length="108" mass="11978">MEIPGVEKFKIQAILDTGTTVCCVHQNAVPKEALEPSAYPIQINERDGIQMLIGCNFIRVMQGGLRIEGQMVTFYKNVTTIATRVDAEVVASAAIEELELSEVEYFEI</sequence>
<organism evidence="1 2">
    <name type="scientific">Rhynchospora pubera</name>
    <dbReference type="NCBI Taxonomy" id="906938"/>
    <lineage>
        <taxon>Eukaryota</taxon>
        <taxon>Viridiplantae</taxon>
        <taxon>Streptophyta</taxon>
        <taxon>Embryophyta</taxon>
        <taxon>Tracheophyta</taxon>
        <taxon>Spermatophyta</taxon>
        <taxon>Magnoliopsida</taxon>
        <taxon>Liliopsida</taxon>
        <taxon>Poales</taxon>
        <taxon>Cyperaceae</taxon>
        <taxon>Cyperoideae</taxon>
        <taxon>Rhynchosporeae</taxon>
        <taxon>Rhynchospora</taxon>
    </lineage>
</organism>
<gene>
    <name evidence="1" type="ORF">LUZ62_082089</name>
</gene>
<evidence type="ECO:0000313" key="1">
    <source>
        <dbReference type="EMBL" id="KAJ4747684.1"/>
    </source>
</evidence>
<dbReference type="EMBL" id="JAMFTS010000005">
    <property type="protein sequence ID" value="KAJ4747684.1"/>
    <property type="molecule type" value="Genomic_DNA"/>
</dbReference>
<dbReference type="PROSITE" id="PS00141">
    <property type="entry name" value="ASP_PROTEASE"/>
    <property type="match status" value="1"/>
</dbReference>
<accession>A0AAV8BYG5</accession>
<dbReference type="Proteomes" id="UP001140206">
    <property type="component" value="Chromosome 5"/>
</dbReference>
<name>A0AAV8BYG5_9POAL</name>
<keyword evidence="2" id="KW-1185">Reference proteome</keyword>
<reference evidence="1" key="1">
    <citation type="submission" date="2022-08" db="EMBL/GenBank/DDBJ databases">
        <authorList>
            <person name="Marques A."/>
        </authorList>
    </citation>
    <scope>NUCLEOTIDE SEQUENCE</scope>
    <source>
        <strain evidence="1">RhyPub2mFocal</strain>
        <tissue evidence="1">Leaves</tissue>
    </source>
</reference>
<evidence type="ECO:0000313" key="2">
    <source>
        <dbReference type="Proteomes" id="UP001140206"/>
    </source>
</evidence>